<sequence>MKKLLIIFLGLSSIIFSAKLNYTNAKTTKYKGDIVKYASYKQQGYPIVSLLYDSLTGMSNPDYWKRDLGFDVANLKLFRAGDPAAERKMYSQHVDHVIAMFTSFDTEMGGNYVKNNLDSIALMSTILPSNTPSGIITISAYSPAGSTGFMTSGSVYFGDVVNELAGGYHQSSRLTGVTSNNNNLWIGTFGNDDSIEYQNDMGGDNVSAAAPSQESFYFPMFGEEVQKLSRSDSIRVKDFVCNGKSNPMKTLRDVRGLDGPRQSNLPGGSCSYNDGNYDTSYPFYALYARTHTVVGDGQVFAAGKARTGSSFAAPRISALARKIMMKFPGISYLQAKDILLTTASREKEELSSYDGWGIADHDKALRGPSALNAGLIEEQKFYTGMYDKVFDFSGNVYFWAEPSSDWTWSNDIYGNLPKHPSGEVILNTVVNSKDKDGDIVQTRLAFKKVKDLTFKRYIPSEKNYYADTSEFKPGLRKAGSKTLTINGNIYYDGPTEVLEGKIVFNGNVQNSTVVIYEGAEAVINSRASKVIIAGGKLRLGPNAVIGQLEVDPSLVSDLVFSLEGIPRIETLVSSQKMIDNIRRAVQGKDIVISAEKVVKDFKIPDVNVNIHKYQDLKREYFMSGYADHIKKTETYDNILPKLVRRYRPLSKAPKEMLETVPGYSNGTFRLDAYQMAENQEFTRYTNPLFVNDSFKIPHSSWEWTNFYAARRAAGLEN</sequence>
<dbReference type="SUPFAM" id="SSF52743">
    <property type="entry name" value="Subtilisin-like"/>
    <property type="match status" value="1"/>
</dbReference>
<dbReference type="EMBL" id="CP165647">
    <property type="protein sequence ID" value="XDU63038.1"/>
    <property type="molecule type" value="Genomic_DNA"/>
</dbReference>
<feature type="domain" description="Peptidase S8/S53" evidence="3">
    <location>
        <begin position="307"/>
        <end position="357"/>
    </location>
</feature>
<dbReference type="InterPro" id="IPR036852">
    <property type="entry name" value="Peptidase_S8/S53_dom_sf"/>
</dbReference>
<organism evidence="4">
    <name type="scientific">Leptotrichia alba</name>
    <dbReference type="NCBI Taxonomy" id="3239304"/>
    <lineage>
        <taxon>Bacteria</taxon>
        <taxon>Fusobacteriati</taxon>
        <taxon>Fusobacteriota</taxon>
        <taxon>Fusobacteriia</taxon>
        <taxon>Fusobacteriales</taxon>
        <taxon>Leptotrichiaceae</taxon>
        <taxon>Leptotrichia</taxon>
    </lineage>
</organism>
<dbReference type="InterPro" id="IPR013425">
    <property type="entry name" value="Autotrns_rpt"/>
</dbReference>
<dbReference type="AlphaFoldDB" id="A0AB39V5S7"/>
<keyword evidence="1 2" id="KW-0732">Signal</keyword>
<dbReference type="GO" id="GO:0004252">
    <property type="term" value="F:serine-type endopeptidase activity"/>
    <property type="evidence" value="ECO:0007669"/>
    <property type="project" value="InterPro"/>
</dbReference>
<proteinExistence type="predicted"/>
<dbReference type="InterPro" id="IPR000209">
    <property type="entry name" value="Peptidase_S8/S53_dom"/>
</dbReference>
<protein>
    <submittedName>
        <fullName evidence="4">S8 family serine peptidase</fullName>
    </submittedName>
</protein>
<dbReference type="GO" id="GO:0006508">
    <property type="term" value="P:proteolysis"/>
    <property type="evidence" value="ECO:0007669"/>
    <property type="project" value="InterPro"/>
</dbReference>
<feature type="chain" id="PRO_5044257019" evidence="2">
    <location>
        <begin position="19"/>
        <end position="717"/>
    </location>
</feature>
<dbReference type="RefSeq" id="WP_369716954.1">
    <property type="nucleotide sequence ID" value="NZ_CP165647.1"/>
</dbReference>
<dbReference type="KEGG" id="lala:AB8B28_04065"/>
<evidence type="ECO:0000259" key="3">
    <source>
        <dbReference type="Pfam" id="PF00082"/>
    </source>
</evidence>
<feature type="signal peptide" evidence="2">
    <location>
        <begin position="1"/>
        <end position="18"/>
    </location>
</feature>
<accession>A0AB39V5S7</accession>
<dbReference type="Gene3D" id="3.40.50.200">
    <property type="entry name" value="Peptidase S8/S53 domain"/>
    <property type="match status" value="1"/>
</dbReference>
<evidence type="ECO:0000313" key="4">
    <source>
        <dbReference type="EMBL" id="XDU63038.1"/>
    </source>
</evidence>
<name>A0AB39V5S7_9FUSO</name>
<evidence type="ECO:0000256" key="1">
    <source>
        <dbReference type="ARBA" id="ARBA00022729"/>
    </source>
</evidence>
<evidence type="ECO:0000256" key="2">
    <source>
        <dbReference type="SAM" id="SignalP"/>
    </source>
</evidence>
<dbReference type="Pfam" id="PF00082">
    <property type="entry name" value="Peptidase_S8"/>
    <property type="match status" value="1"/>
</dbReference>
<reference evidence="4" key="1">
    <citation type="submission" date="2024-07" db="EMBL/GenBank/DDBJ databases">
        <authorList>
            <person name="Li X.-J."/>
            <person name="Wang X."/>
        </authorList>
    </citation>
    <scope>NUCLEOTIDE SEQUENCE</scope>
    <source>
        <strain evidence="4">HSP-536</strain>
    </source>
</reference>
<dbReference type="NCBIfam" id="TIGR02601">
    <property type="entry name" value="autotrns_rpt"/>
    <property type="match status" value="1"/>
</dbReference>
<gene>
    <name evidence="4" type="ORF">AB8B28_04065</name>
</gene>